<keyword evidence="2" id="KW-0238">DNA-binding</keyword>
<keyword evidence="1" id="KW-0805">Transcription regulation</keyword>
<proteinExistence type="predicted"/>
<accession>A0A395JH09</accession>
<feature type="transmembrane region" description="Helical" evidence="4">
    <location>
        <begin position="104"/>
        <end position="123"/>
    </location>
</feature>
<organism evidence="6 7">
    <name type="scientific">Arenicella xantha</name>
    <dbReference type="NCBI Taxonomy" id="644221"/>
    <lineage>
        <taxon>Bacteria</taxon>
        <taxon>Pseudomonadati</taxon>
        <taxon>Pseudomonadota</taxon>
        <taxon>Gammaproteobacteria</taxon>
        <taxon>Arenicellales</taxon>
        <taxon>Arenicellaceae</taxon>
        <taxon>Arenicella</taxon>
    </lineage>
</organism>
<feature type="transmembrane region" description="Helical" evidence="4">
    <location>
        <begin position="216"/>
        <end position="236"/>
    </location>
</feature>
<gene>
    <name evidence="6" type="ORF">DFR28_11031</name>
</gene>
<dbReference type="InParanoid" id="A0A395JH09"/>
<feature type="transmembrane region" description="Helical" evidence="4">
    <location>
        <begin position="143"/>
        <end position="162"/>
    </location>
</feature>
<comment type="caution">
    <text evidence="6">The sequence shown here is derived from an EMBL/GenBank/DDBJ whole genome shotgun (WGS) entry which is preliminary data.</text>
</comment>
<evidence type="ECO:0000313" key="6">
    <source>
        <dbReference type="EMBL" id="RBP47068.1"/>
    </source>
</evidence>
<dbReference type="SMART" id="SM00342">
    <property type="entry name" value="HTH_ARAC"/>
    <property type="match status" value="1"/>
</dbReference>
<dbReference type="PROSITE" id="PS01124">
    <property type="entry name" value="HTH_ARAC_FAMILY_2"/>
    <property type="match status" value="1"/>
</dbReference>
<keyword evidence="3" id="KW-0804">Transcription</keyword>
<dbReference type="SUPFAM" id="SSF46689">
    <property type="entry name" value="Homeodomain-like"/>
    <property type="match status" value="1"/>
</dbReference>
<keyword evidence="4" id="KW-0472">Membrane</keyword>
<evidence type="ECO:0000256" key="4">
    <source>
        <dbReference type="SAM" id="Phobius"/>
    </source>
</evidence>
<dbReference type="AlphaFoldDB" id="A0A395JH09"/>
<dbReference type="GO" id="GO:0003700">
    <property type="term" value="F:DNA-binding transcription factor activity"/>
    <property type="evidence" value="ECO:0007669"/>
    <property type="project" value="InterPro"/>
</dbReference>
<dbReference type="OrthoDB" id="345413at2"/>
<dbReference type="RefSeq" id="WP_113955951.1">
    <property type="nucleotide sequence ID" value="NZ_QNRT01000010.1"/>
</dbReference>
<dbReference type="PRINTS" id="PR00032">
    <property type="entry name" value="HTHARAC"/>
</dbReference>
<keyword evidence="4" id="KW-1133">Transmembrane helix</keyword>
<dbReference type="EMBL" id="QNRT01000010">
    <property type="protein sequence ID" value="RBP47068.1"/>
    <property type="molecule type" value="Genomic_DNA"/>
</dbReference>
<dbReference type="Proteomes" id="UP000253083">
    <property type="component" value="Unassembled WGS sequence"/>
</dbReference>
<dbReference type="InterPro" id="IPR018060">
    <property type="entry name" value="HTH_AraC"/>
</dbReference>
<sequence>MFAAIISALALGISAFSAHLLARRIAHSNVYLPLALFFAANAVVQFCLIVREPLVVPGMVPYLPEITLFKLVVELTLPPLFWIYVRELTSEHSRGWRKTDIGHFVVPLLPAVILALVVTVWGAGANSPTDLTTGQRFLGCVNAILNILALMQFCVYVVFLMVRLSGYRRKLMDLFASTEDLELNWFRSALWLIVINVGLELGAEILYALYGMSNPYYPWNGLARVAAIWFFAAWGLRQRPGLRIEIAKTRDDHSVAKKYEKSALSPEQLRAVSDKIRRALELDKQYRDENLSLRALSEQIGELPNYVSQALNTDINETFFDYVNRLRVLEAMERLKSTEDTVLMIANEVGFNSRSSFYSAFKKVTGQTPTAYRLASNAN</sequence>
<evidence type="ECO:0000256" key="1">
    <source>
        <dbReference type="ARBA" id="ARBA00023015"/>
    </source>
</evidence>
<dbReference type="GO" id="GO:0043565">
    <property type="term" value="F:sequence-specific DNA binding"/>
    <property type="evidence" value="ECO:0007669"/>
    <property type="project" value="InterPro"/>
</dbReference>
<protein>
    <submittedName>
        <fullName evidence="6">AraC family transcriptional regulator</fullName>
    </submittedName>
</protein>
<feature type="domain" description="HTH araC/xylS-type" evidence="5">
    <location>
        <begin position="274"/>
        <end position="375"/>
    </location>
</feature>
<dbReference type="InterPro" id="IPR018062">
    <property type="entry name" value="HTH_AraC-typ_CS"/>
</dbReference>
<dbReference type="PROSITE" id="PS00041">
    <property type="entry name" value="HTH_ARAC_FAMILY_1"/>
    <property type="match status" value="1"/>
</dbReference>
<feature type="transmembrane region" description="Helical" evidence="4">
    <location>
        <begin position="32"/>
        <end position="50"/>
    </location>
</feature>
<feature type="transmembrane region" description="Helical" evidence="4">
    <location>
        <begin position="189"/>
        <end position="210"/>
    </location>
</feature>
<name>A0A395JH09_9GAMM</name>
<dbReference type="PANTHER" id="PTHR43280">
    <property type="entry name" value="ARAC-FAMILY TRANSCRIPTIONAL REGULATOR"/>
    <property type="match status" value="1"/>
</dbReference>
<dbReference type="InterPro" id="IPR009057">
    <property type="entry name" value="Homeodomain-like_sf"/>
</dbReference>
<dbReference type="PANTHER" id="PTHR43280:SF28">
    <property type="entry name" value="HTH-TYPE TRANSCRIPTIONAL ACTIVATOR RHAS"/>
    <property type="match status" value="1"/>
</dbReference>
<evidence type="ECO:0000259" key="5">
    <source>
        <dbReference type="PROSITE" id="PS01124"/>
    </source>
</evidence>
<dbReference type="InterPro" id="IPR020449">
    <property type="entry name" value="Tscrpt_reg_AraC-type_HTH"/>
</dbReference>
<dbReference type="Gene3D" id="1.10.10.60">
    <property type="entry name" value="Homeodomain-like"/>
    <property type="match status" value="2"/>
</dbReference>
<evidence type="ECO:0000313" key="7">
    <source>
        <dbReference type="Proteomes" id="UP000253083"/>
    </source>
</evidence>
<dbReference type="Pfam" id="PF12833">
    <property type="entry name" value="HTH_18"/>
    <property type="match status" value="1"/>
</dbReference>
<evidence type="ECO:0000256" key="3">
    <source>
        <dbReference type="ARBA" id="ARBA00023163"/>
    </source>
</evidence>
<keyword evidence="4" id="KW-0812">Transmembrane</keyword>
<keyword evidence="7" id="KW-1185">Reference proteome</keyword>
<evidence type="ECO:0000256" key="2">
    <source>
        <dbReference type="ARBA" id="ARBA00023125"/>
    </source>
</evidence>
<reference evidence="6 7" key="1">
    <citation type="submission" date="2018-06" db="EMBL/GenBank/DDBJ databases">
        <title>Genomic Encyclopedia of Type Strains, Phase IV (KMG-IV): sequencing the most valuable type-strain genomes for metagenomic binning, comparative biology and taxonomic classification.</title>
        <authorList>
            <person name="Goeker M."/>
        </authorList>
    </citation>
    <scope>NUCLEOTIDE SEQUENCE [LARGE SCALE GENOMIC DNA]</scope>
    <source>
        <strain evidence="6 7">DSM 24032</strain>
    </source>
</reference>